<dbReference type="GO" id="GO:0005665">
    <property type="term" value="C:RNA polymerase II, core complex"/>
    <property type="evidence" value="ECO:0007669"/>
    <property type="project" value="TreeGrafter"/>
</dbReference>
<dbReference type="GO" id="GO:0008270">
    <property type="term" value="F:zinc ion binding"/>
    <property type="evidence" value="ECO:0007669"/>
    <property type="project" value="UniProtKB-KW"/>
</dbReference>
<dbReference type="GO" id="GO:0006367">
    <property type="term" value="P:transcription initiation at RNA polymerase II promoter"/>
    <property type="evidence" value="ECO:0007669"/>
    <property type="project" value="TreeGrafter"/>
</dbReference>
<feature type="binding site" evidence="10">
    <location>
        <position position="143"/>
    </location>
    <ligand>
        <name>Zn(2+)</name>
        <dbReference type="ChEBI" id="CHEBI:29105"/>
        <label>2</label>
    </ligand>
</feature>
<proteinExistence type="inferred from homology"/>
<evidence type="ECO:0000256" key="9">
    <source>
        <dbReference type="PIRNR" id="PIRNR005586"/>
    </source>
</evidence>
<evidence type="ECO:0000256" key="3">
    <source>
        <dbReference type="ARBA" id="ARBA00022478"/>
    </source>
</evidence>
<feature type="binding site" evidence="10">
    <location>
        <position position="29"/>
    </location>
    <ligand>
        <name>Zn(2+)</name>
        <dbReference type="ChEBI" id="CHEBI:29105"/>
        <label>1</label>
    </ligand>
</feature>
<dbReference type="SMART" id="SM00440">
    <property type="entry name" value="ZnF_C2C2"/>
    <property type="match status" value="1"/>
</dbReference>
<dbReference type="GO" id="GO:0005730">
    <property type="term" value="C:nucleolus"/>
    <property type="evidence" value="ECO:0007669"/>
    <property type="project" value="UniProtKB-SubCell"/>
</dbReference>
<dbReference type="GO" id="GO:0001193">
    <property type="term" value="P:maintenance of transcriptional fidelity during transcription elongation by RNA polymerase II"/>
    <property type="evidence" value="ECO:0007669"/>
    <property type="project" value="TreeGrafter"/>
</dbReference>
<evidence type="ECO:0000256" key="10">
    <source>
        <dbReference type="PIRSR" id="PIRSR005586-1"/>
    </source>
</evidence>
<keyword evidence="3 9" id="KW-0240">DNA-directed RNA polymerase</keyword>
<feature type="binding site" evidence="10">
    <location>
        <position position="140"/>
    </location>
    <ligand>
        <name>Zn(2+)</name>
        <dbReference type="ChEBI" id="CHEBI:29105"/>
        <label>2</label>
    </ligand>
</feature>
<feature type="domain" description="TFIIS-type" evidence="13">
    <location>
        <begin position="116"/>
        <end position="149"/>
    </location>
</feature>
<dbReference type="Pfam" id="PF02150">
    <property type="entry name" value="Zn_ribbon_RPB9"/>
    <property type="match status" value="1"/>
</dbReference>
<dbReference type="PANTHER" id="PTHR11239">
    <property type="entry name" value="DNA-DIRECTED RNA POLYMERASE"/>
    <property type="match status" value="1"/>
</dbReference>
<evidence type="ECO:0000256" key="6">
    <source>
        <dbReference type="ARBA" id="ARBA00022833"/>
    </source>
</evidence>
<dbReference type="STRING" id="289078.A0A2X0KVA2"/>
<sequence length="155" mass="17518">MASISFCGECNNLLYPKEDKVSHVLMYACRNCHYKEETTNPCVYKHDLETAGVTQDLQTDPTLTASPTTAKIKYRMSKMGNTPQDDDPVRSADSSLLAIDAMTITSDLSRHLSNSQHKEAVFFQGQAKRTDTKMTLFFVCTNCHKTFQDPILNRR</sequence>
<dbReference type="SMART" id="SM00661">
    <property type="entry name" value="RPOL9"/>
    <property type="match status" value="1"/>
</dbReference>
<keyword evidence="8 9" id="KW-0539">Nucleus</keyword>
<dbReference type="InterPro" id="IPR012164">
    <property type="entry name" value="Rpa12/Rpb9/Rpc10/TFS"/>
</dbReference>
<feature type="binding site" evidence="10">
    <location>
        <position position="32"/>
    </location>
    <ligand>
        <name>Zn(2+)</name>
        <dbReference type="ChEBI" id="CHEBI:29105"/>
        <label>1</label>
    </ligand>
</feature>
<protein>
    <recommendedName>
        <fullName evidence="9">DNA-directed RNA polymerase subunit</fullName>
    </recommendedName>
</protein>
<dbReference type="GO" id="GO:0003676">
    <property type="term" value="F:nucleic acid binding"/>
    <property type="evidence" value="ECO:0007669"/>
    <property type="project" value="InterPro"/>
</dbReference>
<evidence type="ECO:0000256" key="4">
    <source>
        <dbReference type="ARBA" id="ARBA00022723"/>
    </source>
</evidence>
<evidence type="ECO:0000313" key="15">
    <source>
        <dbReference type="EMBL" id="SCZ96318.1"/>
    </source>
</evidence>
<keyword evidence="4 10" id="KW-0479">Metal-binding</keyword>
<dbReference type="InterPro" id="IPR001529">
    <property type="entry name" value="Zn_ribbon_RPB9"/>
</dbReference>
<comment type="subunit">
    <text evidence="2">Component of the RNA polymerase II (Pol II) complex consisting of 12 subunits.</text>
</comment>
<keyword evidence="16" id="KW-1185">Reference proteome</keyword>
<dbReference type="PROSITE" id="PS01030">
    <property type="entry name" value="RNA_POL_M_15KD"/>
    <property type="match status" value="1"/>
</dbReference>
<dbReference type="FunFam" id="2.20.25.10:FF:000008">
    <property type="entry name" value="DNA-directed RNA polymerase II subunit RPB9"/>
    <property type="match status" value="1"/>
</dbReference>
<gene>
    <name evidence="15" type="ORF">BZ3500_MVSOF-1268-A1-R1_CHR8-2G10114</name>
</gene>
<keyword evidence="5 11" id="KW-0863">Zinc-finger</keyword>
<evidence type="ECO:0000256" key="1">
    <source>
        <dbReference type="ARBA" id="ARBA00004604"/>
    </source>
</evidence>
<dbReference type="SUPFAM" id="SSF57783">
    <property type="entry name" value="Zinc beta-ribbon"/>
    <property type="match status" value="2"/>
</dbReference>
<evidence type="ECO:0000256" key="7">
    <source>
        <dbReference type="ARBA" id="ARBA00023163"/>
    </source>
</evidence>
<dbReference type="InterPro" id="IPR019761">
    <property type="entry name" value="DNA-dir_RNA_pol-M_15_CS"/>
</dbReference>
<comment type="function">
    <text evidence="9">DNA-dependent RNA polymerase catalyzes the transcription of DNA into RNA using the four ribonucleoside triphosphates as substrates.</text>
</comment>
<keyword evidence="7 9" id="KW-0804">Transcription</keyword>
<evidence type="ECO:0000256" key="12">
    <source>
        <dbReference type="RuleBase" id="RU003474"/>
    </source>
</evidence>
<evidence type="ECO:0000256" key="11">
    <source>
        <dbReference type="PIRSR" id="PIRSR005586-2"/>
    </source>
</evidence>
<name>A0A2X0KVA2_9BASI</name>
<dbReference type="InterPro" id="IPR001222">
    <property type="entry name" value="Znf_TFIIS"/>
</dbReference>
<evidence type="ECO:0000256" key="2">
    <source>
        <dbReference type="ARBA" id="ARBA00011730"/>
    </source>
</evidence>
<dbReference type="PIRSF" id="PIRSF005586">
    <property type="entry name" value="RNApol_RpoM"/>
    <property type="match status" value="1"/>
</dbReference>
<evidence type="ECO:0000256" key="8">
    <source>
        <dbReference type="ARBA" id="ARBA00023242"/>
    </source>
</evidence>
<feature type="binding site" evidence="10">
    <location>
        <position position="7"/>
    </location>
    <ligand>
        <name>Zn(2+)</name>
        <dbReference type="ChEBI" id="CHEBI:29105"/>
        <label>1</label>
    </ligand>
</feature>
<reference evidence="16" key="1">
    <citation type="submission" date="2016-10" db="EMBL/GenBank/DDBJ databases">
        <authorList>
            <person name="Jeantristanb JTB J.-T."/>
            <person name="Ricardo R."/>
        </authorList>
    </citation>
    <scope>NUCLEOTIDE SEQUENCE [LARGE SCALE GENOMIC DNA]</scope>
</reference>
<organism evidence="15 16">
    <name type="scientific">Microbotryum saponariae</name>
    <dbReference type="NCBI Taxonomy" id="289078"/>
    <lineage>
        <taxon>Eukaryota</taxon>
        <taxon>Fungi</taxon>
        <taxon>Dikarya</taxon>
        <taxon>Basidiomycota</taxon>
        <taxon>Pucciniomycotina</taxon>
        <taxon>Microbotryomycetes</taxon>
        <taxon>Microbotryales</taxon>
        <taxon>Microbotryaceae</taxon>
        <taxon>Microbotryum</taxon>
    </lineage>
</organism>
<accession>A0A2X0KVA2</accession>
<feature type="domain" description="DNA-directed RNA polymerase II subunit RPB9-like zinc ribbon" evidence="14">
    <location>
        <begin position="5"/>
        <end position="58"/>
    </location>
</feature>
<dbReference type="GO" id="GO:0003899">
    <property type="term" value="F:DNA-directed RNA polymerase activity"/>
    <property type="evidence" value="ECO:0007669"/>
    <property type="project" value="InterPro"/>
</dbReference>
<dbReference type="Gene3D" id="2.20.25.10">
    <property type="match status" value="2"/>
</dbReference>
<dbReference type="OrthoDB" id="282270at2759"/>
<dbReference type="EMBL" id="FMWP01000088">
    <property type="protein sequence ID" value="SCZ96318.1"/>
    <property type="molecule type" value="Genomic_DNA"/>
</dbReference>
<keyword evidence="6 10" id="KW-0862">Zinc</keyword>
<evidence type="ECO:0000313" key="16">
    <source>
        <dbReference type="Proteomes" id="UP000249723"/>
    </source>
</evidence>
<dbReference type="Proteomes" id="UP000249723">
    <property type="component" value="Unassembled WGS sequence"/>
</dbReference>
<evidence type="ECO:0000256" key="5">
    <source>
        <dbReference type="ARBA" id="ARBA00022771"/>
    </source>
</evidence>
<dbReference type="PANTHER" id="PTHR11239:SF1">
    <property type="entry name" value="DNA-DIRECTED RNA POLYMERASE II SUBUNIT RPB9"/>
    <property type="match status" value="1"/>
</dbReference>
<evidence type="ECO:0000259" key="14">
    <source>
        <dbReference type="SMART" id="SM00661"/>
    </source>
</evidence>
<comment type="similarity">
    <text evidence="9 12">Belongs to the archaeal rpoM/eukaryotic RPA12/RPB9/RPC11 RNA polymerase family.</text>
</comment>
<feature type="binding site" evidence="10">
    <location>
        <position position="10"/>
    </location>
    <ligand>
        <name>Zn(2+)</name>
        <dbReference type="ChEBI" id="CHEBI:29105"/>
        <label>1</label>
    </ligand>
</feature>
<comment type="subcellular location">
    <subcellularLocation>
        <location evidence="1">Nucleus</location>
        <location evidence="1">Nucleolus</location>
    </subcellularLocation>
</comment>
<dbReference type="AlphaFoldDB" id="A0A2X0KVA2"/>
<feature type="zinc finger region" description="C4-type" evidence="11">
    <location>
        <begin position="7"/>
        <end position="32"/>
    </location>
</feature>
<dbReference type="Pfam" id="PF01096">
    <property type="entry name" value="Zn_ribbon_TFIIS"/>
    <property type="match status" value="1"/>
</dbReference>
<dbReference type="GO" id="GO:0006283">
    <property type="term" value="P:transcription-coupled nucleotide-excision repair"/>
    <property type="evidence" value="ECO:0007669"/>
    <property type="project" value="TreeGrafter"/>
</dbReference>
<evidence type="ECO:0000259" key="13">
    <source>
        <dbReference type="SMART" id="SM00440"/>
    </source>
</evidence>